<organism evidence="2 3">
    <name type="scientific">Lujinxingia vulgaris</name>
    <dbReference type="NCBI Taxonomy" id="2600176"/>
    <lineage>
        <taxon>Bacteria</taxon>
        <taxon>Deltaproteobacteria</taxon>
        <taxon>Bradymonadales</taxon>
        <taxon>Lujinxingiaceae</taxon>
        <taxon>Lujinxingia</taxon>
    </lineage>
</organism>
<dbReference type="AlphaFoldDB" id="A0A5C6WU83"/>
<reference evidence="2 3" key="1">
    <citation type="submission" date="2019-08" db="EMBL/GenBank/DDBJ databases">
        <title>Bradymonadales sp. TMQ2.</title>
        <authorList>
            <person name="Liang Q."/>
        </authorList>
    </citation>
    <scope>NUCLEOTIDE SEQUENCE [LARGE SCALE GENOMIC DNA]</scope>
    <source>
        <strain evidence="2 3">TMQ2</strain>
    </source>
</reference>
<comment type="caution">
    <text evidence="2">The sequence shown here is derived from an EMBL/GenBank/DDBJ whole genome shotgun (WGS) entry which is preliminary data.</text>
</comment>
<proteinExistence type="predicted"/>
<protein>
    <recommendedName>
        <fullName evidence="4">PilZ domain-containing protein</fullName>
    </recommendedName>
</protein>
<dbReference type="EMBL" id="VOSL01000143">
    <property type="protein sequence ID" value="TXD31932.1"/>
    <property type="molecule type" value="Genomic_DNA"/>
</dbReference>
<accession>A0A5C6WU83</accession>
<evidence type="ECO:0000313" key="2">
    <source>
        <dbReference type="EMBL" id="TXD31932.1"/>
    </source>
</evidence>
<gene>
    <name evidence="2" type="ORF">FRC96_19510</name>
</gene>
<name>A0A5C6WU83_9DELT</name>
<evidence type="ECO:0008006" key="4">
    <source>
        <dbReference type="Google" id="ProtNLM"/>
    </source>
</evidence>
<dbReference type="RefSeq" id="WP_230470486.1">
    <property type="nucleotide sequence ID" value="NZ_VOSL01000143.1"/>
</dbReference>
<dbReference type="Proteomes" id="UP000321046">
    <property type="component" value="Unassembled WGS sequence"/>
</dbReference>
<keyword evidence="1" id="KW-0175">Coiled coil</keyword>
<sequence>MMSEKTGAERRSSVRVRSLLPCQVSAVAVDDVEALEARILDAAVLESDGVMHDALDWRDHAEDLSREMVFALNELRAMRQQITELQRLIESHNEAGLNSRWVELNDQGMWLAAGEEDPTWSIGDLAEIRVQIPSLHSPEILALGEVVRVDEDGERSGAAFVFRAISQPHKHAIARYALRRERQLARSKRFRFEG</sequence>
<evidence type="ECO:0000256" key="1">
    <source>
        <dbReference type="SAM" id="Coils"/>
    </source>
</evidence>
<feature type="coiled-coil region" evidence="1">
    <location>
        <begin position="61"/>
        <end position="95"/>
    </location>
</feature>
<evidence type="ECO:0000313" key="3">
    <source>
        <dbReference type="Proteomes" id="UP000321046"/>
    </source>
</evidence>